<organism evidence="2 3">
    <name type="scientific">Trichomonas vaginalis (strain ATCC PRA-98 / G3)</name>
    <dbReference type="NCBI Taxonomy" id="412133"/>
    <lineage>
        <taxon>Eukaryota</taxon>
        <taxon>Metamonada</taxon>
        <taxon>Parabasalia</taxon>
        <taxon>Trichomonadida</taxon>
        <taxon>Trichomonadidae</taxon>
        <taxon>Trichomonas</taxon>
    </lineage>
</organism>
<dbReference type="VEuPathDB" id="TrichDB:TVAG_045610"/>
<feature type="compositionally biased region" description="Basic and acidic residues" evidence="1">
    <location>
        <begin position="323"/>
        <end position="349"/>
    </location>
</feature>
<gene>
    <name evidence="2" type="ORF">TVAG_045610</name>
</gene>
<reference evidence="2" key="2">
    <citation type="journal article" date="2007" name="Science">
        <title>Draft genome sequence of the sexually transmitted pathogen Trichomonas vaginalis.</title>
        <authorList>
            <person name="Carlton J.M."/>
            <person name="Hirt R.P."/>
            <person name="Silva J.C."/>
            <person name="Delcher A.L."/>
            <person name="Schatz M."/>
            <person name="Zhao Q."/>
            <person name="Wortman J.R."/>
            <person name="Bidwell S.L."/>
            <person name="Alsmark U.C.M."/>
            <person name="Besteiro S."/>
            <person name="Sicheritz-Ponten T."/>
            <person name="Noel C.J."/>
            <person name="Dacks J.B."/>
            <person name="Foster P.G."/>
            <person name="Simillion C."/>
            <person name="Van de Peer Y."/>
            <person name="Miranda-Saavedra D."/>
            <person name="Barton G.J."/>
            <person name="Westrop G.D."/>
            <person name="Mueller S."/>
            <person name="Dessi D."/>
            <person name="Fiori P.L."/>
            <person name="Ren Q."/>
            <person name="Paulsen I."/>
            <person name="Zhang H."/>
            <person name="Bastida-Corcuera F.D."/>
            <person name="Simoes-Barbosa A."/>
            <person name="Brown M.T."/>
            <person name="Hayes R.D."/>
            <person name="Mukherjee M."/>
            <person name="Okumura C.Y."/>
            <person name="Schneider R."/>
            <person name="Smith A.J."/>
            <person name="Vanacova S."/>
            <person name="Villalvazo M."/>
            <person name="Haas B.J."/>
            <person name="Pertea M."/>
            <person name="Feldblyum T.V."/>
            <person name="Utterback T.R."/>
            <person name="Shu C.L."/>
            <person name="Osoegawa K."/>
            <person name="de Jong P.J."/>
            <person name="Hrdy I."/>
            <person name="Horvathova L."/>
            <person name="Zubacova Z."/>
            <person name="Dolezal P."/>
            <person name="Malik S.B."/>
            <person name="Logsdon J.M. Jr."/>
            <person name="Henze K."/>
            <person name="Gupta A."/>
            <person name="Wang C.C."/>
            <person name="Dunne R.L."/>
            <person name="Upcroft J.A."/>
            <person name="Upcroft P."/>
            <person name="White O."/>
            <person name="Salzberg S.L."/>
            <person name="Tang P."/>
            <person name="Chiu C.-H."/>
            <person name="Lee Y.-S."/>
            <person name="Embley T.M."/>
            <person name="Coombs G.H."/>
            <person name="Mottram J.C."/>
            <person name="Tachezy J."/>
            <person name="Fraser-Liggett C.M."/>
            <person name="Johnson P.J."/>
        </authorList>
    </citation>
    <scope>NUCLEOTIDE SEQUENCE [LARGE SCALE GENOMIC DNA]</scope>
    <source>
        <strain evidence="2">G3</strain>
    </source>
</reference>
<proteinExistence type="predicted"/>
<dbReference type="VEuPathDB" id="TrichDB:TVAGG3_0604840"/>
<dbReference type="Proteomes" id="UP000001542">
    <property type="component" value="Unassembled WGS sequence"/>
</dbReference>
<dbReference type="EMBL" id="DS113219">
    <property type="protein sequence ID" value="EAY18359.1"/>
    <property type="molecule type" value="Genomic_DNA"/>
</dbReference>
<dbReference type="AlphaFoldDB" id="A2DMD2"/>
<feature type="region of interest" description="Disordered" evidence="1">
    <location>
        <begin position="323"/>
        <end position="400"/>
    </location>
</feature>
<feature type="compositionally biased region" description="Basic and acidic residues" evidence="1">
    <location>
        <begin position="369"/>
        <end position="387"/>
    </location>
</feature>
<evidence type="ECO:0000256" key="1">
    <source>
        <dbReference type="SAM" id="MobiDB-lite"/>
    </source>
</evidence>
<evidence type="ECO:0000313" key="3">
    <source>
        <dbReference type="Proteomes" id="UP000001542"/>
    </source>
</evidence>
<name>A2DMD2_TRIV3</name>
<dbReference type="KEGG" id="tva:5463861"/>
<accession>A2DMD2</accession>
<dbReference type="RefSeq" id="XP_001579345.1">
    <property type="nucleotide sequence ID" value="XM_001579295.1"/>
</dbReference>
<feature type="compositionally biased region" description="Pro residues" evidence="1">
    <location>
        <begin position="388"/>
        <end position="400"/>
    </location>
</feature>
<evidence type="ECO:0000313" key="2">
    <source>
        <dbReference type="EMBL" id="EAY18359.1"/>
    </source>
</evidence>
<feature type="region of interest" description="Disordered" evidence="1">
    <location>
        <begin position="1"/>
        <end position="52"/>
    </location>
</feature>
<reference evidence="2" key="1">
    <citation type="submission" date="2006-10" db="EMBL/GenBank/DDBJ databases">
        <authorList>
            <person name="Amadeo P."/>
            <person name="Zhao Q."/>
            <person name="Wortman J."/>
            <person name="Fraser-Liggett C."/>
            <person name="Carlton J."/>
        </authorList>
    </citation>
    <scope>NUCLEOTIDE SEQUENCE</scope>
    <source>
        <strain evidence="2">G3</strain>
    </source>
</reference>
<keyword evidence="3" id="KW-1185">Reference proteome</keyword>
<feature type="compositionally biased region" description="Polar residues" evidence="1">
    <location>
        <begin position="15"/>
        <end position="47"/>
    </location>
</feature>
<protein>
    <submittedName>
        <fullName evidence="2">Uncharacterized protein</fullName>
    </submittedName>
</protein>
<sequence>MESEQPVTQVVLPEESQTPTKQDQTDAVNQSSPNKSTTTDNQSVTSELSEKAKAEQETLRELMWRQQRAVRDRNYLAADRYQNEIEIVNARIIRENIEQYCYMLRDALDPVYKANMQKIKKFRKQCFQQELALRTEISSKFQNTQQLHLACLKQFDESQFQTYSRILINSENVKYNRAIDKARKLANEGKFDEADMVAKEAIAENGKLFGQREADFTAVYKQKVKQLLDEQTKDFTTLLNSSNKTLEELTVTRERMAETLYKSMKSDLDRVFAKHLEKLNKHFANFSNPHMEPPRVILNEYYHNYLANKSIIEPPVMTITQEKQLKQEAERMRQEKRALRELEKQKAAEEAALAAENQESQENAENPESPEKQENPETQENQEKPPEPESSPAPETPAPQ</sequence>
<dbReference type="SMR" id="A2DMD2"/>
<feature type="compositionally biased region" description="Low complexity" evidence="1">
    <location>
        <begin position="350"/>
        <end position="367"/>
    </location>
</feature>
<dbReference type="InParanoid" id="A2DMD2"/>